<feature type="coiled-coil region" evidence="1">
    <location>
        <begin position="128"/>
        <end position="249"/>
    </location>
</feature>
<accession>A0ABR8HMD3</accession>
<sequence length="447" mass="51350">MSKKATLNSVERFLIWSAGADHEVLAQESCLTERYKYESIGTTVLLTSVMAFFSGGYALFTVFGSLSISCAVGAAWSCVIFNLDRFFILSANRGKSASKWQFFAASSLRLSIAVLLSLVVAKPLELRLFETEINQELQQEKIEKLREERKKQQEEWDSSSESKRINEIEVEIQDLTKKIEQRSNRLDRVSSEAIGEAVGKGKTGIAGKGGIYKDLNEQKNQLTQEIQNLENQKQKRENEKKELQESLKQRLKSPILNLNIATQQELEKQTGSLLDRLTALERLSKKDSTVATSNLLVTLLFIIIEISPILVKMLSKEGLYESLINEKENYETSKEHLRRIKEQEILKIEELKDLELRVQNFIVEYLRHKEISKEKIANIGIQDTRGIDDQHSHETIKFRKLCEEQIEHYKYLVNQVVASDVDKTMFERPNYTQNGAKRQSQNHAKML</sequence>
<dbReference type="RefSeq" id="WP_190952591.1">
    <property type="nucleotide sequence ID" value="NZ_JACJTC010000040.1"/>
</dbReference>
<keyword evidence="2" id="KW-0472">Membrane</keyword>
<evidence type="ECO:0000313" key="4">
    <source>
        <dbReference type="Proteomes" id="UP000606396"/>
    </source>
</evidence>
<protein>
    <submittedName>
        <fullName evidence="3">DUF4407 domain-containing protein</fullName>
    </submittedName>
</protein>
<keyword evidence="2" id="KW-1133">Transmembrane helix</keyword>
<evidence type="ECO:0000256" key="2">
    <source>
        <dbReference type="SAM" id="Phobius"/>
    </source>
</evidence>
<keyword evidence="2" id="KW-0812">Transmembrane</keyword>
<dbReference type="Pfam" id="PF14362">
    <property type="entry name" value="DUF4407"/>
    <property type="match status" value="1"/>
</dbReference>
<feature type="transmembrane region" description="Helical" evidence="2">
    <location>
        <begin position="66"/>
        <end position="88"/>
    </location>
</feature>
<dbReference type="EMBL" id="JACJTC010000040">
    <property type="protein sequence ID" value="MBD2616130.1"/>
    <property type="molecule type" value="Genomic_DNA"/>
</dbReference>
<feature type="transmembrane region" description="Helical" evidence="2">
    <location>
        <begin position="40"/>
        <end position="60"/>
    </location>
</feature>
<keyword evidence="4" id="KW-1185">Reference proteome</keyword>
<dbReference type="InterPro" id="IPR025519">
    <property type="entry name" value="DUF4407"/>
</dbReference>
<evidence type="ECO:0000313" key="3">
    <source>
        <dbReference type="EMBL" id="MBD2616130.1"/>
    </source>
</evidence>
<name>A0ABR8HMD3_NOSPU</name>
<comment type="caution">
    <text evidence="3">The sequence shown here is derived from an EMBL/GenBank/DDBJ whole genome shotgun (WGS) entry which is preliminary data.</text>
</comment>
<dbReference type="Proteomes" id="UP000606396">
    <property type="component" value="Unassembled WGS sequence"/>
</dbReference>
<proteinExistence type="predicted"/>
<feature type="coiled-coil region" evidence="1">
    <location>
        <begin position="320"/>
        <end position="354"/>
    </location>
</feature>
<organism evidence="3 4">
    <name type="scientific">Nostoc punctiforme FACHB-252</name>
    <dbReference type="NCBI Taxonomy" id="1357509"/>
    <lineage>
        <taxon>Bacteria</taxon>
        <taxon>Bacillati</taxon>
        <taxon>Cyanobacteriota</taxon>
        <taxon>Cyanophyceae</taxon>
        <taxon>Nostocales</taxon>
        <taxon>Nostocaceae</taxon>
        <taxon>Nostoc</taxon>
    </lineage>
</organism>
<reference evidence="3 4" key="1">
    <citation type="journal article" date="2020" name="ISME J.">
        <title>Comparative genomics reveals insights into cyanobacterial evolution and habitat adaptation.</title>
        <authorList>
            <person name="Chen M.Y."/>
            <person name="Teng W.K."/>
            <person name="Zhao L."/>
            <person name="Hu C.X."/>
            <person name="Zhou Y.K."/>
            <person name="Han B.P."/>
            <person name="Song L.R."/>
            <person name="Shu W.S."/>
        </authorList>
    </citation>
    <scope>NUCLEOTIDE SEQUENCE [LARGE SCALE GENOMIC DNA]</scope>
    <source>
        <strain evidence="3 4">FACHB-252</strain>
    </source>
</reference>
<feature type="transmembrane region" description="Helical" evidence="2">
    <location>
        <begin position="100"/>
        <end position="121"/>
    </location>
</feature>
<evidence type="ECO:0000256" key="1">
    <source>
        <dbReference type="SAM" id="Coils"/>
    </source>
</evidence>
<keyword evidence="1" id="KW-0175">Coiled coil</keyword>
<gene>
    <name evidence="3" type="ORF">H6G94_33635</name>
</gene>